<reference evidence="5 6" key="1">
    <citation type="submission" date="2018-10" db="EMBL/GenBank/DDBJ databases">
        <title>Sinomicrobium pectinilyticum sp. nov., a pectinase-producing bacterium isolated from alkaline and saline soil, and emended description of the genus Sinomicrobium.</title>
        <authorList>
            <person name="Cheng B."/>
            <person name="Li C."/>
            <person name="Lai Q."/>
            <person name="Du M."/>
            <person name="Shao Z."/>
            <person name="Xu P."/>
            <person name="Yang C."/>
        </authorList>
    </citation>
    <scope>NUCLEOTIDE SEQUENCE [LARGE SCALE GENOMIC DNA]</scope>
    <source>
        <strain evidence="5 6">5DNS001</strain>
    </source>
</reference>
<dbReference type="GO" id="GO:0080164">
    <property type="term" value="P:regulation of nitric oxide metabolic process"/>
    <property type="evidence" value="ECO:0007669"/>
    <property type="project" value="TreeGrafter"/>
</dbReference>
<keyword evidence="3" id="KW-0378">Hydrolase</keyword>
<evidence type="ECO:0000313" key="5">
    <source>
        <dbReference type="EMBL" id="RNL87257.1"/>
    </source>
</evidence>
<dbReference type="PANTHER" id="PTHR31817:SF0">
    <property type="entry name" value="CHROMOSOME UNDETERMINED SCAFFOLD_67, WHOLE GENOME SHOTGUN SEQUENCE"/>
    <property type="match status" value="1"/>
</dbReference>
<evidence type="ECO:0000313" key="6">
    <source>
        <dbReference type="Proteomes" id="UP000267469"/>
    </source>
</evidence>
<dbReference type="GO" id="GO:0008237">
    <property type="term" value="F:metallopeptidase activity"/>
    <property type="evidence" value="ECO:0007669"/>
    <property type="project" value="UniProtKB-KW"/>
</dbReference>
<evidence type="ECO:0000256" key="1">
    <source>
        <dbReference type="ARBA" id="ARBA00001947"/>
    </source>
</evidence>
<dbReference type="InterPro" id="IPR012548">
    <property type="entry name" value="MATCAP"/>
</dbReference>
<name>A0A3N0EHQ3_SINP1</name>
<dbReference type="OrthoDB" id="9785840at2"/>
<evidence type="ECO:0000256" key="4">
    <source>
        <dbReference type="ARBA" id="ARBA00023049"/>
    </source>
</evidence>
<comment type="caution">
    <text evidence="5">The sequence shown here is derived from an EMBL/GenBank/DDBJ whole genome shotgun (WGS) entry which is preliminary data.</text>
</comment>
<dbReference type="GO" id="GO:0006508">
    <property type="term" value="P:proteolysis"/>
    <property type="evidence" value="ECO:0007669"/>
    <property type="project" value="UniProtKB-KW"/>
</dbReference>
<dbReference type="Pfam" id="PF08014">
    <property type="entry name" value="MATCAP"/>
    <property type="match status" value="1"/>
</dbReference>
<keyword evidence="4" id="KW-0482">Metalloprotease</keyword>
<evidence type="ECO:0000256" key="3">
    <source>
        <dbReference type="ARBA" id="ARBA00022801"/>
    </source>
</evidence>
<dbReference type="AlphaFoldDB" id="A0A3N0EHQ3"/>
<protein>
    <submittedName>
        <fullName evidence="5">DUF1704 domain-containing protein</fullName>
    </submittedName>
</protein>
<sequence length="611" mass="70801">MQWDQIDYKKFKKQLEEDAIVELVLPDNGFLHIEEKLSFILIYRKKANDEGTGRLVKTIGSYLLMGGDDLSEYSKLLRILINFFTKKYNSYLLFEIYSGPPQSTTFVIKGPAHKLPATLQVLKEKLQNIPYGFLVKPIDVVIEQTKKRHAEEESPIIDIKNAKISAGLLLALEVPPIYRDEDGNIYPVFFQTFRNDFAKAIQKTLFEYLRVQTTSGIASYQALGKSQIQEEVLKMDRQLTEIQNTYQFLMQVAPVNLEQIKKNFFQSNFKKLSKYHYRLLTADPDLLKRKLFNLQIEKIDDPALFYIFKEKREELDQQISMLGERGTKNFFYNSIRIYKGVNKDLLTEATAILKNIPEKNEEDKDALNAREFATLAMEEFEEYRQRGSFFKSRIHLREDLNILMVSRGELYIPTTLRVPHKEAKALIQHEVGTHALTYYNGKEQPLTQLAIGLADYETLQEGISVLSEYFSGGLTGNRLRMLAGRVVAGNELLKDSNFHEVFFKLYTEFDFSKERAFNITARVFQGGGFLKDVIYLRGLLQVVNYLREGGELEPLLAGKFAIKHLDVVKDLTTRDILIKPKLLPRYMQWESFQEKLNNIREGLPLFKMISS</sequence>
<dbReference type="EMBL" id="RJTM01000072">
    <property type="protein sequence ID" value="RNL87257.1"/>
    <property type="molecule type" value="Genomic_DNA"/>
</dbReference>
<organism evidence="5 6">
    <name type="scientific">Sinomicrobium pectinilyticum</name>
    <dbReference type="NCBI Taxonomy" id="1084421"/>
    <lineage>
        <taxon>Bacteria</taxon>
        <taxon>Pseudomonadati</taxon>
        <taxon>Bacteroidota</taxon>
        <taxon>Flavobacteriia</taxon>
        <taxon>Flavobacteriales</taxon>
        <taxon>Flavobacteriaceae</taxon>
        <taxon>Sinomicrobium</taxon>
    </lineage>
</organism>
<dbReference type="RefSeq" id="WP_123215991.1">
    <property type="nucleotide sequence ID" value="NZ_RJTM01000072.1"/>
</dbReference>
<keyword evidence="6" id="KW-1185">Reference proteome</keyword>
<proteinExistence type="predicted"/>
<dbReference type="Proteomes" id="UP000267469">
    <property type="component" value="Unassembled WGS sequence"/>
</dbReference>
<evidence type="ECO:0000256" key="2">
    <source>
        <dbReference type="ARBA" id="ARBA00022670"/>
    </source>
</evidence>
<keyword evidence="2" id="KW-0645">Protease</keyword>
<comment type="cofactor">
    <cofactor evidence="1">
        <name>Zn(2+)</name>
        <dbReference type="ChEBI" id="CHEBI:29105"/>
    </cofactor>
</comment>
<dbReference type="SMART" id="SM01154">
    <property type="entry name" value="DUF1704"/>
    <property type="match status" value="1"/>
</dbReference>
<gene>
    <name evidence="5" type="ORF">ED312_10650</name>
</gene>
<dbReference type="PANTHER" id="PTHR31817">
    <property type="match status" value="1"/>
</dbReference>
<accession>A0A3N0EHQ3</accession>